<feature type="domain" description="Calcineurin-like phosphoesterase" evidence="1">
    <location>
        <begin position="14"/>
        <end position="249"/>
    </location>
</feature>
<keyword evidence="3" id="KW-1185">Reference proteome</keyword>
<dbReference type="PATRIC" id="fig|1131935.3.peg.3316"/>
<dbReference type="GO" id="GO:0016788">
    <property type="term" value="F:hydrolase activity, acting on ester bonds"/>
    <property type="evidence" value="ECO:0007669"/>
    <property type="project" value="TreeGrafter"/>
</dbReference>
<evidence type="ECO:0000313" key="2">
    <source>
        <dbReference type="EMBL" id="EHQ61267.1"/>
    </source>
</evidence>
<organism evidence="2 3">
    <name type="scientific">Paenibacillus dendritiformis C454</name>
    <dbReference type="NCBI Taxonomy" id="1131935"/>
    <lineage>
        <taxon>Bacteria</taxon>
        <taxon>Bacillati</taxon>
        <taxon>Bacillota</taxon>
        <taxon>Bacilli</taxon>
        <taxon>Bacillales</taxon>
        <taxon>Paenibacillaceae</taxon>
        <taxon>Paenibacillus</taxon>
    </lineage>
</organism>
<accession>H3SI16</accession>
<dbReference type="GO" id="GO:0005737">
    <property type="term" value="C:cytoplasm"/>
    <property type="evidence" value="ECO:0007669"/>
    <property type="project" value="TreeGrafter"/>
</dbReference>
<dbReference type="Proteomes" id="UP000003900">
    <property type="component" value="Unassembled WGS sequence"/>
</dbReference>
<gene>
    <name evidence="2" type="ORF">PDENDC454_15919</name>
</gene>
<dbReference type="RefSeq" id="WP_006677678.1">
    <property type="nucleotide sequence ID" value="NZ_AHKH01000042.1"/>
</dbReference>
<dbReference type="PANTHER" id="PTHR32440:SF11">
    <property type="entry name" value="METALLOPHOSPHOESTERASE DOMAIN-CONTAINING PROTEIN"/>
    <property type="match status" value="1"/>
</dbReference>
<dbReference type="InterPro" id="IPR029052">
    <property type="entry name" value="Metallo-depent_PP-like"/>
</dbReference>
<dbReference type="SUPFAM" id="SSF56300">
    <property type="entry name" value="Metallo-dependent phosphatases"/>
    <property type="match status" value="1"/>
</dbReference>
<evidence type="ECO:0000313" key="3">
    <source>
        <dbReference type="Proteomes" id="UP000003900"/>
    </source>
</evidence>
<name>H3SI16_9BACL</name>
<dbReference type="EMBL" id="AHKH01000042">
    <property type="protein sequence ID" value="EHQ61267.1"/>
    <property type="molecule type" value="Genomic_DNA"/>
</dbReference>
<comment type="caution">
    <text evidence="2">The sequence shown here is derived from an EMBL/GenBank/DDBJ whole genome shotgun (WGS) entry which is preliminary data.</text>
</comment>
<evidence type="ECO:0000259" key="1">
    <source>
        <dbReference type="Pfam" id="PF00149"/>
    </source>
</evidence>
<dbReference type="PANTHER" id="PTHR32440">
    <property type="entry name" value="PHOSPHATASE DCR2-RELATED-RELATED"/>
    <property type="match status" value="1"/>
</dbReference>
<sequence length="322" mass="35908">MSQTLAFREDGLFKIVQFSDTEFCVESEFNLEDPQNIDDMTRAGMDRIIEAEQPDLIVIAGDVTASAKGDPLYFLDKAAMTLERHRIPWAFVFGNHDSEGVATRQQMHQAQLTYKHCVAQPDPPGVSGNGNYVLTIADQSGKAAAALYFLDSGDYSPLRQVGGYDWIRHDQIQWYIRQSRALTAQNGGQPLPALAFFHIPLPEYHEVWKTRTCVGHRMEPICSPVVNSGLFAAMVEMGDVMGTFVGHDHANDFCGTLHGIRLCYGRSAQYVSSVDGERSDYFPTGARVIQLKAGERGFETWIRESDGHTVGEQPEHRPEVHA</sequence>
<dbReference type="Gene3D" id="3.60.21.10">
    <property type="match status" value="1"/>
</dbReference>
<dbReference type="Pfam" id="PF00149">
    <property type="entry name" value="Metallophos"/>
    <property type="match status" value="1"/>
</dbReference>
<dbReference type="InterPro" id="IPR011230">
    <property type="entry name" value="PAP14/16/28/29"/>
</dbReference>
<dbReference type="InterPro" id="IPR004843">
    <property type="entry name" value="Calcineurin-like_PHP"/>
</dbReference>
<dbReference type="CDD" id="cd07383">
    <property type="entry name" value="MPP_Dcr2"/>
    <property type="match status" value="1"/>
</dbReference>
<dbReference type="AlphaFoldDB" id="H3SI16"/>
<dbReference type="PIRSF" id="PIRSF030250">
    <property type="entry name" value="Ptase_At2g46880"/>
    <property type="match status" value="1"/>
</dbReference>
<dbReference type="STRING" id="1131935.PDENDC454_15919"/>
<dbReference type="OrthoDB" id="9816081at2"/>
<protein>
    <submittedName>
        <fullName evidence="2">Metallophosphoesterase</fullName>
    </submittedName>
</protein>
<proteinExistence type="predicted"/>
<reference evidence="2 3" key="1">
    <citation type="journal article" date="2012" name="J. Bacteriol.">
        <title>Genome Sequence of the Pattern-Forming Social Bacterium Paenibacillus dendritiformis C454 Chiral Morphotype.</title>
        <authorList>
            <person name="Sirota-Madi A."/>
            <person name="Olender T."/>
            <person name="Helman Y."/>
            <person name="Brainis I."/>
            <person name="Finkelshtein A."/>
            <person name="Roth D."/>
            <person name="Hagai E."/>
            <person name="Leshkowitz D."/>
            <person name="Brodsky L."/>
            <person name="Galatenko V."/>
            <person name="Nikolaev V."/>
            <person name="Gutnick D.L."/>
            <person name="Lancet D."/>
            <person name="Ben-Jacob E."/>
        </authorList>
    </citation>
    <scope>NUCLEOTIDE SEQUENCE [LARGE SCALE GENOMIC DNA]</scope>
    <source>
        <strain evidence="2 3">C454</strain>
    </source>
</reference>